<reference evidence="2 3" key="1">
    <citation type="submission" date="2018-03" db="EMBL/GenBank/DDBJ databases">
        <title>Comparative analysis of microorganisms from saline springs in Andes Mountain Range, Colombia.</title>
        <authorList>
            <person name="Rubin E."/>
        </authorList>
    </citation>
    <scope>NUCLEOTIDE SEQUENCE [LARGE SCALE GENOMIC DNA]</scope>
    <source>
        <strain evidence="2 3">USBA 854</strain>
    </source>
</reference>
<gene>
    <name evidence="2" type="ORF">BCL64_10676</name>
</gene>
<comment type="caution">
    <text evidence="2">The sequence shown here is derived from an EMBL/GenBank/DDBJ whole genome shotgun (WGS) entry which is preliminary data.</text>
</comment>
<dbReference type="Pfam" id="PF20408">
    <property type="entry name" value="Abhydrolase_11"/>
    <property type="match status" value="1"/>
</dbReference>
<dbReference type="RefSeq" id="WP_308700959.1">
    <property type="nucleotide sequence ID" value="NZ_PVTM01000006.1"/>
</dbReference>
<name>A0A2T0VN10_9GAMM</name>
<evidence type="ECO:0000313" key="3">
    <source>
        <dbReference type="Proteomes" id="UP000239896"/>
    </source>
</evidence>
<accession>A0A2T0VN10</accession>
<evidence type="ECO:0000259" key="1">
    <source>
        <dbReference type="Pfam" id="PF20408"/>
    </source>
</evidence>
<dbReference type="PANTHER" id="PTHR13136:SF11">
    <property type="entry name" value="TESTIS-EXPRESSED PROTEIN 30"/>
    <property type="match status" value="1"/>
</dbReference>
<dbReference type="SUPFAM" id="SSF53474">
    <property type="entry name" value="alpha/beta-Hydrolases"/>
    <property type="match status" value="1"/>
</dbReference>
<dbReference type="AlphaFoldDB" id="A0A2T0VN10"/>
<dbReference type="Gene3D" id="3.40.50.1820">
    <property type="entry name" value="alpha/beta hydrolase"/>
    <property type="match status" value="1"/>
</dbReference>
<feature type="domain" description="KANL3/Tex30 alpha/beta hydrolase-like" evidence="1">
    <location>
        <begin position="54"/>
        <end position="243"/>
    </location>
</feature>
<dbReference type="InterPro" id="IPR046879">
    <property type="entry name" value="KANL3/Tex30_Abhydrolase"/>
</dbReference>
<dbReference type="Proteomes" id="UP000239896">
    <property type="component" value="Unassembled WGS sequence"/>
</dbReference>
<organism evidence="2 3">
    <name type="scientific">Halomonas ventosae</name>
    <dbReference type="NCBI Taxonomy" id="229007"/>
    <lineage>
        <taxon>Bacteria</taxon>
        <taxon>Pseudomonadati</taxon>
        <taxon>Pseudomonadota</taxon>
        <taxon>Gammaproteobacteria</taxon>
        <taxon>Oceanospirillales</taxon>
        <taxon>Halomonadaceae</taxon>
        <taxon>Halomonas</taxon>
    </lineage>
</organism>
<dbReference type="EMBL" id="PVTM01000006">
    <property type="protein sequence ID" value="PRY71699.1"/>
    <property type="molecule type" value="Genomic_DNA"/>
</dbReference>
<dbReference type="InterPro" id="IPR029058">
    <property type="entry name" value="AB_hydrolase_fold"/>
</dbReference>
<dbReference type="PANTHER" id="PTHR13136">
    <property type="entry name" value="TESTIS DEVELOPMENT PROTEIN PRTD"/>
    <property type="match status" value="1"/>
</dbReference>
<protein>
    <recommendedName>
        <fullName evidence="1">KANL3/Tex30 alpha/beta hydrolase-like domain-containing protein</fullName>
    </recommendedName>
</protein>
<sequence length="247" mass="26924">MNAKGLKLSDHFCRDLPPIDRQSLHRLLRDGESGGGNIEGLGPLEVRGECRVGRLMMAHGAGAGQDSTFLQRLREALAGVGVQTLAFEFAYLQQMRREGRRRPPPRVDRLVDELARWCDSVSHRDLPLPWLGGKSMGGRVASLLAARDGAPGLVLCGYPFHPPGKPERLRLSHWPLLGCPTLVVQGSRDPFGTRDEVAGYALPGAARLHWLEDGDHDWKPRRASGRTQAALIDEGAAAIAAFMAAHP</sequence>
<dbReference type="InterPro" id="IPR026555">
    <property type="entry name" value="NSL3/Tex30"/>
</dbReference>
<evidence type="ECO:0000313" key="2">
    <source>
        <dbReference type="EMBL" id="PRY71699.1"/>
    </source>
</evidence>
<proteinExistence type="predicted"/>
<keyword evidence="3" id="KW-1185">Reference proteome</keyword>